<dbReference type="InterPro" id="IPR041479">
    <property type="entry name" value="TetR_CgmR_C"/>
</dbReference>
<dbReference type="InterPro" id="IPR009057">
    <property type="entry name" value="Homeodomain-like_sf"/>
</dbReference>
<dbReference type="Pfam" id="PF00440">
    <property type="entry name" value="TetR_N"/>
    <property type="match status" value="1"/>
</dbReference>
<dbReference type="InterPro" id="IPR001647">
    <property type="entry name" value="HTH_TetR"/>
</dbReference>
<dbReference type="Gene3D" id="1.10.357.10">
    <property type="entry name" value="Tetracycline Repressor, domain 2"/>
    <property type="match status" value="1"/>
</dbReference>
<dbReference type="InterPro" id="IPR050109">
    <property type="entry name" value="HTH-type_TetR-like_transc_reg"/>
</dbReference>
<dbReference type="SUPFAM" id="SSF46689">
    <property type="entry name" value="Homeodomain-like"/>
    <property type="match status" value="1"/>
</dbReference>
<protein>
    <submittedName>
        <fullName evidence="4">DNA-binding transcriptional repressor AcrR</fullName>
    </submittedName>
</protein>
<evidence type="ECO:0000256" key="3">
    <source>
        <dbReference type="ARBA" id="ARBA00023163"/>
    </source>
</evidence>
<gene>
    <name evidence="4" type="ORF">AHOG_24025</name>
</gene>
<evidence type="ECO:0000256" key="2">
    <source>
        <dbReference type="ARBA" id="ARBA00023125"/>
    </source>
</evidence>
<dbReference type="SUPFAM" id="SSF48498">
    <property type="entry name" value="Tetracyclin repressor-like, C-terminal domain"/>
    <property type="match status" value="1"/>
</dbReference>
<dbReference type="PRINTS" id="PR00455">
    <property type="entry name" value="HTHTETR"/>
</dbReference>
<keyword evidence="1" id="KW-0805">Transcription regulation</keyword>
<evidence type="ECO:0000256" key="1">
    <source>
        <dbReference type="ARBA" id="ARBA00023015"/>
    </source>
</evidence>
<dbReference type="GO" id="GO:0003700">
    <property type="term" value="F:DNA-binding transcription factor activity"/>
    <property type="evidence" value="ECO:0007669"/>
    <property type="project" value="TreeGrafter"/>
</dbReference>
<dbReference type="AlphaFoldDB" id="A0A221W9L7"/>
<organism evidence="4 5">
    <name type="scientific">Actinoalloteichus hoggarensis</name>
    <dbReference type="NCBI Taxonomy" id="1470176"/>
    <lineage>
        <taxon>Bacteria</taxon>
        <taxon>Bacillati</taxon>
        <taxon>Actinomycetota</taxon>
        <taxon>Actinomycetes</taxon>
        <taxon>Pseudonocardiales</taxon>
        <taxon>Pseudonocardiaceae</taxon>
        <taxon>Actinoalloteichus</taxon>
    </lineage>
</organism>
<dbReference type="GO" id="GO:0000976">
    <property type="term" value="F:transcription cis-regulatory region binding"/>
    <property type="evidence" value="ECO:0007669"/>
    <property type="project" value="TreeGrafter"/>
</dbReference>
<evidence type="ECO:0000313" key="5">
    <source>
        <dbReference type="Proteomes" id="UP000204221"/>
    </source>
</evidence>
<evidence type="ECO:0000313" key="4">
    <source>
        <dbReference type="EMBL" id="ASO22411.1"/>
    </source>
</evidence>
<dbReference type="PANTHER" id="PTHR30055:SF234">
    <property type="entry name" value="HTH-TYPE TRANSCRIPTIONAL REGULATOR BETI"/>
    <property type="match status" value="1"/>
</dbReference>
<dbReference type="Pfam" id="PF17937">
    <property type="entry name" value="TetR_C_28"/>
    <property type="match status" value="1"/>
</dbReference>
<keyword evidence="5" id="KW-1185">Reference proteome</keyword>
<reference evidence="4 5" key="1">
    <citation type="submission" date="2017-07" db="EMBL/GenBank/DDBJ databases">
        <title>Complete genome sequence of Actinoalloteichus hoggarensis DSM 45943, type strain of Actinoalloteichus hoggarensis.</title>
        <authorList>
            <person name="Ruckert C."/>
            <person name="Nouioui I."/>
            <person name="Willmese J."/>
            <person name="van Wezel G."/>
            <person name="Klenk H.-P."/>
            <person name="Kalinowski J."/>
            <person name="Zotchev S.B."/>
        </authorList>
    </citation>
    <scope>NUCLEOTIDE SEQUENCE [LARGE SCALE GENOMIC DNA]</scope>
    <source>
        <strain evidence="4 5">DSM 45943</strain>
    </source>
</reference>
<proteinExistence type="predicted"/>
<dbReference type="InterPro" id="IPR036271">
    <property type="entry name" value="Tet_transcr_reg_TetR-rel_C_sf"/>
</dbReference>
<dbReference type="PANTHER" id="PTHR30055">
    <property type="entry name" value="HTH-TYPE TRANSCRIPTIONAL REGULATOR RUTR"/>
    <property type="match status" value="1"/>
</dbReference>
<name>A0A221W9L7_9PSEU</name>
<dbReference type="RefSeq" id="WP_093943371.1">
    <property type="nucleotide sequence ID" value="NZ_CP022521.1"/>
</dbReference>
<sequence length="194" mass="21008">MSSRTRDRILDALQDLLLRHGLSAVTLDAVAAAAEVSKGGLLYHFHSKNDLLTGLVHRLADEGTAELTQARAMEGLDAVRFFLETSVPVDQREAGLYWSVIANLRSSEIGREAADILRAVFGNWADLLVERIGDPVAAETIRLVGDGLYLSALMGLPQPDPQVLRQVFERLLHQAESAAGAAVIADPESEPDND</sequence>
<keyword evidence="2 4" id="KW-0238">DNA-binding</keyword>
<keyword evidence="3" id="KW-0804">Transcription</keyword>
<accession>A0A221W9L7</accession>
<dbReference type="OrthoDB" id="9806334at2"/>
<dbReference type="Proteomes" id="UP000204221">
    <property type="component" value="Chromosome"/>
</dbReference>
<dbReference type="EMBL" id="CP022521">
    <property type="protein sequence ID" value="ASO22411.1"/>
    <property type="molecule type" value="Genomic_DNA"/>
</dbReference>
<dbReference type="PROSITE" id="PS50977">
    <property type="entry name" value="HTH_TETR_2"/>
    <property type="match status" value="1"/>
</dbReference>
<dbReference type="KEGG" id="ahg:AHOG_24025"/>